<protein>
    <submittedName>
        <fullName evidence="1">Uncharacterized protein</fullName>
    </submittedName>
</protein>
<name>A0AAN7MI81_TRANT</name>
<evidence type="ECO:0000313" key="1">
    <source>
        <dbReference type="EMBL" id="KAK4799627.1"/>
    </source>
</evidence>
<dbReference type="Proteomes" id="UP001346149">
    <property type="component" value="Unassembled WGS sequence"/>
</dbReference>
<evidence type="ECO:0000313" key="2">
    <source>
        <dbReference type="Proteomes" id="UP001346149"/>
    </source>
</evidence>
<proteinExistence type="predicted"/>
<comment type="caution">
    <text evidence="1">The sequence shown here is derived from an EMBL/GenBank/DDBJ whole genome shotgun (WGS) entry which is preliminary data.</text>
</comment>
<keyword evidence="2" id="KW-1185">Reference proteome</keyword>
<dbReference type="EMBL" id="JAXQNO010000004">
    <property type="protein sequence ID" value="KAK4799627.1"/>
    <property type="molecule type" value="Genomic_DNA"/>
</dbReference>
<dbReference type="AlphaFoldDB" id="A0AAN7MI81"/>
<reference evidence="1 2" key="1">
    <citation type="journal article" date="2023" name="Hortic Res">
        <title>Pangenome of water caltrop reveals structural variations and asymmetric subgenome divergence after allopolyploidization.</title>
        <authorList>
            <person name="Zhang X."/>
            <person name="Chen Y."/>
            <person name="Wang L."/>
            <person name="Yuan Y."/>
            <person name="Fang M."/>
            <person name="Shi L."/>
            <person name="Lu R."/>
            <person name="Comes H.P."/>
            <person name="Ma Y."/>
            <person name="Chen Y."/>
            <person name="Huang G."/>
            <person name="Zhou Y."/>
            <person name="Zheng Z."/>
            <person name="Qiu Y."/>
        </authorList>
    </citation>
    <scope>NUCLEOTIDE SEQUENCE [LARGE SCALE GENOMIC DNA]</scope>
    <source>
        <strain evidence="1">F231</strain>
    </source>
</reference>
<accession>A0AAN7MI81</accession>
<gene>
    <name evidence="1" type="ORF">SAY86_024992</name>
</gene>
<sequence>MLDSLPDWKCNSVGVCSVDIPMPGKREKWLNRGRRYHLRLACKLEFHTDHNNLTMMMMNRGG</sequence>
<organism evidence="1 2">
    <name type="scientific">Trapa natans</name>
    <name type="common">Water chestnut</name>
    <dbReference type="NCBI Taxonomy" id="22666"/>
    <lineage>
        <taxon>Eukaryota</taxon>
        <taxon>Viridiplantae</taxon>
        <taxon>Streptophyta</taxon>
        <taxon>Embryophyta</taxon>
        <taxon>Tracheophyta</taxon>
        <taxon>Spermatophyta</taxon>
        <taxon>Magnoliopsida</taxon>
        <taxon>eudicotyledons</taxon>
        <taxon>Gunneridae</taxon>
        <taxon>Pentapetalae</taxon>
        <taxon>rosids</taxon>
        <taxon>malvids</taxon>
        <taxon>Myrtales</taxon>
        <taxon>Lythraceae</taxon>
        <taxon>Trapa</taxon>
    </lineage>
</organism>